<comment type="caution">
    <text evidence="2">The sequence shown here is derived from an EMBL/GenBank/DDBJ whole genome shotgun (WGS) entry which is preliminary data.</text>
</comment>
<reference evidence="2 3" key="1">
    <citation type="submission" date="2018-05" db="EMBL/GenBank/DDBJ databases">
        <title>Paenibacillus flagellatus sp. nov., isolated from selenium mineral soil.</title>
        <authorList>
            <person name="Dai X."/>
        </authorList>
    </citation>
    <scope>NUCLEOTIDE SEQUENCE [LARGE SCALE GENOMIC DNA]</scope>
    <source>
        <strain evidence="2 3">DXL2</strain>
    </source>
</reference>
<protein>
    <recommendedName>
        <fullName evidence="4">DUF4310 domain-containing protein</fullName>
    </recommendedName>
</protein>
<feature type="transmembrane region" description="Helical" evidence="1">
    <location>
        <begin position="78"/>
        <end position="100"/>
    </location>
</feature>
<sequence length="216" mass="21445">MSGKTGFWYANWAFPLFTAIMAAGVFAGTHLYYTAHTGVFNEVSAVAMLTAALHGGGYGAAAAYGISFMLARVFEGSLTGVLDIGGGMQTGIGIGIPALLLGAGVTAPLASFPLALLTGALLGLAVGAAVLWLRARSQRPDAAPSASTYGSDVIIGAGNSAARFLGPLVVASALMTSIPVGLGALAGAIAFYLWDKPVAAGAILGALVLGTIFPVG</sequence>
<feature type="transmembrane region" description="Helical" evidence="1">
    <location>
        <begin position="45"/>
        <end position="66"/>
    </location>
</feature>
<evidence type="ECO:0000256" key="1">
    <source>
        <dbReference type="SAM" id="Phobius"/>
    </source>
</evidence>
<dbReference type="RefSeq" id="WP_110842034.1">
    <property type="nucleotide sequence ID" value="NZ_QJVJ01000009.1"/>
</dbReference>
<feature type="transmembrane region" description="Helical" evidence="1">
    <location>
        <begin position="168"/>
        <end position="192"/>
    </location>
</feature>
<feature type="transmembrane region" description="Helical" evidence="1">
    <location>
        <begin position="198"/>
        <end position="215"/>
    </location>
</feature>
<dbReference type="EMBL" id="QJVJ01000009">
    <property type="protein sequence ID" value="PYI52666.1"/>
    <property type="molecule type" value="Genomic_DNA"/>
</dbReference>
<keyword evidence="1" id="KW-0472">Membrane</keyword>
<keyword evidence="1" id="KW-1133">Transmembrane helix</keyword>
<evidence type="ECO:0000313" key="3">
    <source>
        <dbReference type="Proteomes" id="UP000247476"/>
    </source>
</evidence>
<keyword evidence="3" id="KW-1185">Reference proteome</keyword>
<dbReference type="Pfam" id="PF14187">
    <property type="entry name" value="DUF4310"/>
    <property type="match status" value="1"/>
</dbReference>
<evidence type="ECO:0008006" key="4">
    <source>
        <dbReference type="Google" id="ProtNLM"/>
    </source>
</evidence>
<evidence type="ECO:0000313" key="2">
    <source>
        <dbReference type="EMBL" id="PYI52666.1"/>
    </source>
</evidence>
<gene>
    <name evidence="2" type="ORF">DLM86_21100</name>
</gene>
<proteinExistence type="predicted"/>
<dbReference type="Proteomes" id="UP000247476">
    <property type="component" value="Unassembled WGS sequence"/>
</dbReference>
<dbReference type="OrthoDB" id="3196659at2"/>
<keyword evidence="1" id="KW-0812">Transmembrane</keyword>
<feature type="transmembrane region" description="Helical" evidence="1">
    <location>
        <begin position="12"/>
        <end position="33"/>
    </location>
</feature>
<dbReference type="InterPro" id="IPR025456">
    <property type="entry name" value="DUF4310"/>
</dbReference>
<feature type="transmembrane region" description="Helical" evidence="1">
    <location>
        <begin position="112"/>
        <end position="133"/>
    </location>
</feature>
<organism evidence="2 3">
    <name type="scientific">Paenibacillus flagellatus</name>
    <dbReference type="NCBI Taxonomy" id="2211139"/>
    <lineage>
        <taxon>Bacteria</taxon>
        <taxon>Bacillati</taxon>
        <taxon>Bacillota</taxon>
        <taxon>Bacilli</taxon>
        <taxon>Bacillales</taxon>
        <taxon>Paenibacillaceae</taxon>
        <taxon>Paenibacillus</taxon>
    </lineage>
</organism>
<dbReference type="AlphaFoldDB" id="A0A2V5KTR9"/>
<dbReference type="NCBIfam" id="TIGR03579">
    <property type="entry name" value="EF_0833"/>
    <property type="match status" value="1"/>
</dbReference>
<name>A0A2V5KTR9_9BACL</name>
<accession>A0A2V5KTR9</accession>